<sequence length="38" mass="4256">MAIKAKPISEQLNNLGKLYNGNNRPVQPQGDRTVYVVE</sequence>
<accession>A0A378R0P3</accession>
<protein>
    <submittedName>
        <fullName evidence="2">Uncharacterized protein</fullName>
    </submittedName>
</protein>
<evidence type="ECO:0000313" key="3">
    <source>
        <dbReference type="Proteomes" id="UP000254065"/>
    </source>
</evidence>
<gene>
    <name evidence="2" type="ORF">NCTC12877_01192</name>
</gene>
<dbReference type="EMBL" id="UGQB01000004">
    <property type="protein sequence ID" value="STZ08201.1"/>
    <property type="molecule type" value="Genomic_DNA"/>
</dbReference>
<name>A0A378R0P3_9GAMM</name>
<dbReference type="Proteomes" id="UP000254065">
    <property type="component" value="Unassembled WGS sequence"/>
</dbReference>
<evidence type="ECO:0000256" key="1">
    <source>
        <dbReference type="SAM" id="MobiDB-lite"/>
    </source>
</evidence>
<dbReference type="AlphaFoldDB" id="A0A378R0P3"/>
<proteinExistence type="predicted"/>
<reference evidence="2 3" key="1">
    <citation type="submission" date="2018-06" db="EMBL/GenBank/DDBJ databases">
        <authorList>
            <consortium name="Pathogen Informatics"/>
            <person name="Doyle S."/>
        </authorList>
    </citation>
    <scope>NUCLEOTIDE SEQUENCE [LARGE SCALE GENOMIC DNA]</scope>
    <source>
        <strain evidence="2 3">NCTC12877</strain>
    </source>
</reference>
<feature type="region of interest" description="Disordered" evidence="1">
    <location>
        <begin position="15"/>
        <end position="38"/>
    </location>
</feature>
<organism evidence="2 3">
    <name type="scientific">Moraxella caprae</name>
    <dbReference type="NCBI Taxonomy" id="90240"/>
    <lineage>
        <taxon>Bacteria</taxon>
        <taxon>Pseudomonadati</taxon>
        <taxon>Pseudomonadota</taxon>
        <taxon>Gammaproteobacteria</taxon>
        <taxon>Moraxellales</taxon>
        <taxon>Moraxellaceae</taxon>
        <taxon>Moraxella</taxon>
    </lineage>
</organism>
<dbReference type="STRING" id="1122244.GCA_000426885_00539"/>
<evidence type="ECO:0000313" key="2">
    <source>
        <dbReference type="EMBL" id="STZ08201.1"/>
    </source>
</evidence>
<keyword evidence="3" id="KW-1185">Reference proteome</keyword>